<evidence type="ECO:0008006" key="4">
    <source>
        <dbReference type="Google" id="ProtNLM"/>
    </source>
</evidence>
<keyword evidence="1" id="KW-0812">Transmembrane</keyword>
<organism evidence="2 3">
    <name type="scientific">Chaetoceros tenuissimus</name>
    <dbReference type="NCBI Taxonomy" id="426638"/>
    <lineage>
        <taxon>Eukaryota</taxon>
        <taxon>Sar</taxon>
        <taxon>Stramenopiles</taxon>
        <taxon>Ochrophyta</taxon>
        <taxon>Bacillariophyta</taxon>
        <taxon>Coscinodiscophyceae</taxon>
        <taxon>Chaetocerotophycidae</taxon>
        <taxon>Chaetocerotales</taxon>
        <taxon>Chaetocerotaceae</taxon>
        <taxon>Chaetoceros</taxon>
    </lineage>
</organism>
<comment type="caution">
    <text evidence="2">The sequence shown here is derived from an EMBL/GenBank/DDBJ whole genome shotgun (WGS) entry which is preliminary data.</text>
</comment>
<reference evidence="2 3" key="1">
    <citation type="journal article" date="2021" name="Sci. Rep.">
        <title>The genome of the diatom Chaetoceros tenuissimus carries an ancient integrated fragment of an extant virus.</title>
        <authorList>
            <person name="Hongo Y."/>
            <person name="Kimura K."/>
            <person name="Takaki Y."/>
            <person name="Yoshida Y."/>
            <person name="Baba S."/>
            <person name="Kobayashi G."/>
            <person name="Nagasaki K."/>
            <person name="Hano T."/>
            <person name="Tomaru Y."/>
        </authorList>
    </citation>
    <scope>NUCLEOTIDE SEQUENCE [LARGE SCALE GENOMIC DNA]</scope>
    <source>
        <strain evidence="2 3">NIES-3715</strain>
    </source>
</reference>
<dbReference type="PANTHER" id="PTHR32301:SF6">
    <property type="entry name" value="GOLVESIN-RELATED"/>
    <property type="match status" value="1"/>
</dbReference>
<dbReference type="Proteomes" id="UP001054902">
    <property type="component" value="Unassembled WGS sequence"/>
</dbReference>
<evidence type="ECO:0000256" key="1">
    <source>
        <dbReference type="SAM" id="Phobius"/>
    </source>
</evidence>
<dbReference type="AlphaFoldDB" id="A0AAD3CUE8"/>
<dbReference type="EMBL" id="BLLK01000045">
    <property type="protein sequence ID" value="GFH52422.1"/>
    <property type="molecule type" value="Genomic_DNA"/>
</dbReference>
<proteinExistence type="predicted"/>
<gene>
    <name evidence="2" type="ORF">CTEN210_08898</name>
</gene>
<evidence type="ECO:0000313" key="2">
    <source>
        <dbReference type="EMBL" id="GFH52422.1"/>
    </source>
</evidence>
<keyword evidence="1" id="KW-1133">Transmembrane helix</keyword>
<feature type="transmembrane region" description="Helical" evidence="1">
    <location>
        <begin position="29"/>
        <end position="50"/>
    </location>
</feature>
<keyword evidence="3" id="KW-1185">Reference proteome</keyword>
<dbReference type="PANTHER" id="PTHR32301">
    <property type="entry name" value="COUNTIN RECEPTOR CNR3-RELATED"/>
    <property type="match status" value="1"/>
</dbReference>
<accession>A0AAD3CUE8</accession>
<name>A0AAD3CUE8_9STRA</name>
<dbReference type="InterPro" id="IPR053259">
    <property type="entry name" value="Golvesin-related_Golgi"/>
</dbReference>
<sequence length="401" mass="47205">MVRARKFVNRHKPFQKYPLHRSENALSGIFKRCGHGLVIIFIVTFFSLTARRERDMDFHHSRKNATITSKLDNGWIPNEDVIKYMSSTEDDAVMDHSKEQLKEYIPSLQNYPLNLLQNFTQDISSTDAIVYFHIPKAYGTSTKNIMTDCFHLTRASQNSKESINEYINHVLNTDTSTVVGIARAKSIGIVEKDMVDVIISSRFHEVCTLLTEQHRGRLFVLMRDPVETAISLFHYLQFAHWERTYREDFQNMTLLEYATLEDEDQNVRIDNWITRYLAQKLKGPLTDDDLQLAKDILSQKALIGLTDSFEESMERFDTYFGLHRLKQTDGRQCLSNHTKFRTNANRHEKYSFESKEWKVLASRNSIDMKLYEFAKDLYRQQEAFIASIDSEKRQWNFRHPW</sequence>
<protein>
    <recommendedName>
        <fullName evidence="4">Sulfotransferase domain-containing protein</fullName>
    </recommendedName>
</protein>
<dbReference type="InterPro" id="IPR027417">
    <property type="entry name" value="P-loop_NTPase"/>
</dbReference>
<keyword evidence="1" id="KW-0472">Membrane</keyword>
<dbReference type="Gene3D" id="3.40.50.300">
    <property type="entry name" value="P-loop containing nucleotide triphosphate hydrolases"/>
    <property type="match status" value="1"/>
</dbReference>
<evidence type="ECO:0000313" key="3">
    <source>
        <dbReference type="Proteomes" id="UP001054902"/>
    </source>
</evidence>